<dbReference type="RefSeq" id="WP_380635256.1">
    <property type="nucleotide sequence ID" value="NZ_JBHSQO010000008.1"/>
</dbReference>
<evidence type="ECO:0000313" key="3">
    <source>
        <dbReference type="Proteomes" id="UP001596220"/>
    </source>
</evidence>
<organism evidence="2 3">
    <name type="scientific">Saccharothrix lopnurensis</name>
    <dbReference type="NCBI Taxonomy" id="1670621"/>
    <lineage>
        <taxon>Bacteria</taxon>
        <taxon>Bacillati</taxon>
        <taxon>Actinomycetota</taxon>
        <taxon>Actinomycetes</taxon>
        <taxon>Pseudonocardiales</taxon>
        <taxon>Pseudonocardiaceae</taxon>
        <taxon>Saccharothrix</taxon>
    </lineage>
</organism>
<feature type="region of interest" description="Disordered" evidence="1">
    <location>
        <begin position="1"/>
        <end position="49"/>
    </location>
</feature>
<evidence type="ECO:0000313" key="2">
    <source>
        <dbReference type="EMBL" id="MFC6089845.1"/>
    </source>
</evidence>
<accession>A0ABW1P2N4</accession>
<dbReference type="Proteomes" id="UP001596220">
    <property type="component" value="Unassembled WGS sequence"/>
</dbReference>
<evidence type="ECO:0000256" key="1">
    <source>
        <dbReference type="SAM" id="MobiDB-lite"/>
    </source>
</evidence>
<comment type="caution">
    <text evidence="2">The sequence shown here is derived from an EMBL/GenBank/DDBJ whole genome shotgun (WGS) entry which is preliminary data.</text>
</comment>
<name>A0ABW1P2N4_9PSEU</name>
<reference evidence="3" key="1">
    <citation type="journal article" date="2019" name="Int. J. Syst. Evol. Microbiol.">
        <title>The Global Catalogue of Microorganisms (GCM) 10K type strain sequencing project: providing services to taxonomists for standard genome sequencing and annotation.</title>
        <authorList>
            <consortium name="The Broad Institute Genomics Platform"/>
            <consortium name="The Broad Institute Genome Sequencing Center for Infectious Disease"/>
            <person name="Wu L."/>
            <person name="Ma J."/>
        </authorList>
    </citation>
    <scope>NUCLEOTIDE SEQUENCE [LARGE SCALE GENOMIC DNA]</scope>
    <source>
        <strain evidence="3">CGMCC 4.7246</strain>
    </source>
</reference>
<keyword evidence="3" id="KW-1185">Reference proteome</keyword>
<gene>
    <name evidence="2" type="ORF">ACFP3R_11240</name>
</gene>
<proteinExistence type="predicted"/>
<sequence length="49" mass="5164">MGKHRLVTSDGSQWGGPDLITGTASPADRERAEPIAEPVPDDWSVSSDA</sequence>
<dbReference type="EMBL" id="JBHSQO010000008">
    <property type="protein sequence ID" value="MFC6089845.1"/>
    <property type="molecule type" value="Genomic_DNA"/>
</dbReference>
<protein>
    <submittedName>
        <fullName evidence="2">Uncharacterized protein</fullName>
    </submittedName>
</protein>